<accession>A0ABP3LJA7</accession>
<proteinExistence type="predicted"/>
<sequence>MSEHDFDFLHGDWVIHNRRLRDRLVGSQDWEKFQTVARVRPALGGLGNVEDINRPDGTPLGLTVRAFERTAQHWTIQWIGASDGAFQPPMTGTFTAGVGTFYGEEEWKGQPCRCRFTWQVLSPSEARWEQALSTDGGVSWETNWTMDFRRSGSRA</sequence>
<dbReference type="EMBL" id="BAAADB010000003">
    <property type="protein sequence ID" value="GAA0500033.1"/>
    <property type="molecule type" value="Genomic_DNA"/>
</dbReference>
<dbReference type="Proteomes" id="UP001500191">
    <property type="component" value="Unassembled WGS sequence"/>
</dbReference>
<evidence type="ECO:0008006" key="3">
    <source>
        <dbReference type="Google" id="ProtNLM"/>
    </source>
</evidence>
<protein>
    <recommendedName>
        <fullName evidence="3">DUF1579 domain-containing protein</fullName>
    </recommendedName>
</protein>
<evidence type="ECO:0000313" key="1">
    <source>
        <dbReference type="EMBL" id="GAA0500033.1"/>
    </source>
</evidence>
<gene>
    <name evidence="1" type="ORF">GCM10008937_04180</name>
</gene>
<comment type="caution">
    <text evidence="1">The sequence shown here is derived from an EMBL/GenBank/DDBJ whole genome shotgun (WGS) entry which is preliminary data.</text>
</comment>
<dbReference type="RefSeq" id="WP_343755511.1">
    <property type="nucleotide sequence ID" value="NZ_BAAADB010000003.1"/>
</dbReference>
<reference evidence="2" key="1">
    <citation type="journal article" date="2019" name="Int. J. Syst. Evol. Microbiol.">
        <title>The Global Catalogue of Microorganisms (GCM) 10K type strain sequencing project: providing services to taxonomists for standard genome sequencing and annotation.</title>
        <authorList>
            <consortium name="The Broad Institute Genomics Platform"/>
            <consortium name="The Broad Institute Genome Sequencing Center for Infectious Disease"/>
            <person name="Wu L."/>
            <person name="Ma J."/>
        </authorList>
    </citation>
    <scope>NUCLEOTIDE SEQUENCE [LARGE SCALE GENOMIC DNA]</scope>
    <source>
        <strain evidence="2">JCM 14368</strain>
    </source>
</reference>
<name>A0ABP3LJA7_9DEIO</name>
<evidence type="ECO:0000313" key="2">
    <source>
        <dbReference type="Proteomes" id="UP001500191"/>
    </source>
</evidence>
<keyword evidence="2" id="KW-1185">Reference proteome</keyword>
<organism evidence="1 2">
    <name type="scientific">Deinococcus depolymerans</name>
    <dbReference type="NCBI Taxonomy" id="392408"/>
    <lineage>
        <taxon>Bacteria</taxon>
        <taxon>Thermotogati</taxon>
        <taxon>Deinococcota</taxon>
        <taxon>Deinococci</taxon>
        <taxon>Deinococcales</taxon>
        <taxon>Deinococcaceae</taxon>
        <taxon>Deinococcus</taxon>
    </lineage>
</organism>